<evidence type="ECO:0000313" key="8">
    <source>
        <dbReference type="EMBL" id="KAK4132521.1"/>
    </source>
</evidence>
<reference evidence="8" key="1">
    <citation type="journal article" date="2023" name="Mol. Phylogenet. Evol.">
        <title>Genome-scale phylogeny and comparative genomics of the fungal order Sordariales.</title>
        <authorList>
            <person name="Hensen N."/>
            <person name="Bonometti L."/>
            <person name="Westerberg I."/>
            <person name="Brannstrom I.O."/>
            <person name="Guillou S."/>
            <person name="Cros-Aarteil S."/>
            <person name="Calhoun S."/>
            <person name="Haridas S."/>
            <person name="Kuo A."/>
            <person name="Mondo S."/>
            <person name="Pangilinan J."/>
            <person name="Riley R."/>
            <person name="LaButti K."/>
            <person name="Andreopoulos B."/>
            <person name="Lipzen A."/>
            <person name="Chen C."/>
            <person name="Yan M."/>
            <person name="Daum C."/>
            <person name="Ng V."/>
            <person name="Clum A."/>
            <person name="Steindorff A."/>
            <person name="Ohm R.A."/>
            <person name="Martin F."/>
            <person name="Silar P."/>
            <person name="Natvig D.O."/>
            <person name="Lalanne C."/>
            <person name="Gautier V."/>
            <person name="Ament-Velasquez S.L."/>
            <person name="Kruys A."/>
            <person name="Hutchinson M.I."/>
            <person name="Powell A.J."/>
            <person name="Barry K."/>
            <person name="Miller A.N."/>
            <person name="Grigoriev I.V."/>
            <person name="Debuchy R."/>
            <person name="Gladieux P."/>
            <person name="Hiltunen Thoren M."/>
            <person name="Johannesson H."/>
        </authorList>
    </citation>
    <scope>NUCLEOTIDE SEQUENCE</scope>
    <source>
        <strain evidence="8">CBS 123565</strain>
    </source>
</reference>
<feature type="transmembrane region" description="Helical" evidence="6">
    <location>
        <begin position="35"/>
        <end position="54"/>
    </location>
</feature>
<feature type="transmembrane region" description="Helical" evidence="6">
    <location>
        <begin position="461"/>
        <end position="483"/>
    </location>
</feature>
<dbReference type="PANTHER" id="PTHR23501:SF49">
    <property type="entry name" value="MAJOR FACILITATOR SUPERFAMILY (MFS) PROFILE DOMAIN-CONTAINING PROTEIN"/>
    <property type="match status" value="1"/>
</dbReference>
<evidence type="ECO:0000256" key="5">
    <source>
        <dbReference type="ARBA" id="ARBA00023136"/>
    </source>
</evidence>
<feature type="transmembrane region" description="Helical" evidence="6">
    <location>
        <begin position="194"/>
        <end position="213"/>
    </location>
</feature>
<accession>A0AAN6UH40</accession>
<dbReference type="FunFam" id="1.20.1250.20:FF:000196">
    <property type="entry name" value="MFS toxin efflux pump (AflT)"/>
    <property type="match status" value="1"/>
</dbReference>
<comment type="subcellular location">
    <subcellularLocation>
        <location evidence="1">Membrane</location>
        <topology evidence="1">Multi-pass membrane protein</topology>
    </subcellularLocation>
</comment>
<comment type="caution">
    <text evidence="8">The sequence shown here is derived from an EMBL/GenBank/DDBJ whole genome shotgun (WGS) entry which is preliminary data.</text>
</comment>
<dbReference type="CDD" id="cd17502">
    <property type="entry name" value="MFS_Azr1_MDR_like"/>
    <property type="match status" value="1"/>
</dbReference>
<feature type="domain" description="Major facilitator superfamily (MFS) profile" evidence="7">
    <location>
        <begin position="1"/>
        <end position="488"/>
    </location>
</feature>
<keyword evidence="3 6" id="KW-0812">Transmembrane</keyword>
<dbReference type="EMBL" id="MU853417">
    <property type="protein sequence ID" value="KAK4132521.1"/>
    <property type="molecule type" value="Genomic_DNA"/>
</dbReference>
<dbReference type="Proteomes" id="UP001304895">
    <property type="component" value="Unassembled WGS sequence"/>
</dbReference>
<evidence type="ECO:0000256" key="1">
    <source>
        <dbReference type="ARBA" id="ARBA00004141"/>
    </source>
</evidence>
<evidence type="ECO:0000259" key="7">
    <source>
        <dbReference type="PROSITE" id="PS50850"/>
    </source>
</evidence>
<dbReference type="AlphaFoldDB" id="A0AAN6UH40"/>
<proteinExistence type="predicted"/>
<keyword evidence="5 6" id="KW-0472">Membrane</keyword>
<feature type="transmembrane region" description="Helical" evidence="6">
    <location>
        <begin position="266"/>
        <end position="287"/>
    </location>
</feature>
<evidence type="ECO:0000256" key="4">
    <source>
        <dbReference type="ARBA" id="ARBA00022989"/>
    </source>
</evidence>
<dbReference type="InterPro" id="IPR011701">
    <property type="entry name" value="MFS"/>
</dbReference>
<dbReference type="PANTHER" id="PTHR23501">
    <property type="entry name" value="MAJOR FACILITATOR SUPERFAMILY"/>
    <property type="match status" value="1"/>
</dbReference>
<dbReference type="InterPro" id="IPR036259">
    <property type="entry name" value="MFS_trans_sf"/>
</dbReference>
<gene>
    <name evidence="8" type="ORF">BT67DRAFT_463582</name>
</gene>
<dbReference type="PROSITE" id="PS50850">
    <property type="entry name" value="MFS"/>
    <property type="match status" value="1"/>
</dbReference>
<evidence type="ECO:0000313" key="9">
    <source>
        <dbReference type="Proteomes" id="UP001304895"/>
    </source>
</evidence>
<feature type="transmembrane region" description="Helical" evidence="6">
    <location>
        <begin position="330"/>
        <end position="347"/>
    </location>
</feature>
<dbReference type="GO" id="GO:0022857">
    <property type="term" value="F:transmembrane transporter activity"/>
    <property type="evidence" value="ECO:0007669"/>
    <property type="project" value="InterPro"/>
</dbReference>
<dbReference type="Pfam" id="PF07690">
    <property type="entry name" value="MFS_1"/>
    <property type="match status" value="1"/>
</dbReference>
<protein>
    <submittedName>
        <fullName evidence="8">MFS general substrate transporter</fullName>
    </submittedName>
</protein>
<name>A0AAN6UH40_9PEZI</name>
<organism evidence="8 9">
    <name type="scientific">Trichocladium antarcticum</name>
    <dbReference type="NCBI Taxonomy" id="1450529"/>
    <lineage>
        <taxon>Eukaryota</taxon>
        <taxon>Fungi</taxon>
        <taxon>Dikarya</taxon>
        <taxon>Ascomycota</taxon>
        <taxon>Pezizomycotina</taxon>
        <taxon>Sordariomycetes</taxon>
        <taxon>Sordariomycetidae</taxon>
        <taxon>Sordariales</taxon>
        <taxon>Chaetomiaceae</taxon>
        <taxon>Trichocladium</taxon>
    </lineage>
</organism>
<dbReference type="Gene3D" id="1.20.1250.20">
    <property type="entry name" value="MFS general substrate transporter like domains"/>
    <property type="match status" value="2"/>
</dbReference>
<keyword evidence="4 6" id="KW-1133">Transmembrane helix</keyword>
<evidence type="ECO:0000256" key="6">
    <source>
        <dbReference type="SAM" id="Phobius"/>
    </source>
</evidence>
<feature type="transmembrane region" description="Helical" evidence="6">
    <location>
        <begin position="153"/>
        <end position="173"/>
    </location>
</feature>
<evidence type="ECO:0000256" key="2">
    <source>
        <dbReference type="ARBA" id="ARBA00022448"/>
    </source>
</evidence>
<feature type="transmembrane region" description="Helical" evidence="6">
    <location>
        <begin position="66"/>
        <end position="89"/>
    </location>
</feature>
<sequence>MLGLMLGMLLISMDRTIISTAIPFITHQFRSTPDIGWYGSAYLLTACAFQPMFGRIFMLYSIKKSYLVSLFLFEAGSLLCATATSSIMLIVGRAIAGFGSAGIITGSFIVVSTAVPLRTRPILMAVVGLMFGAGATIGPLLGGVFTDLVTWRWCFYVNLPIGVATLAVMMLFFHPKAGKHSHRGILERVLDLDIFGNVLLLGSSIMLFLALEYTTQGTPWRSAKIIGLLVGCGIVAILFLVWQWWKGDAALMPPRIMTQRTVSASCGMALMTYAALINLTFFLPIWFQAVRGVSAMQSGVNMIPYFVVNSAFTLGAGIFVSAVGYTTPPAVIGCAIGTVGLGLMTTLKVDTPTVQWAGYQVITSAGFGMAIQQGFTAVQTVLGPDDMAVGTSAVVASQSLGGALFLSVGNSIFQSCLVKATAEHVLKDINVKELIDGGAASFRQLVPDNDLPLMLEVYNKALATVFTISIPLGVLSVVMSCFIEWKSHHREQECESG</sequence>
<dbReference type="InterPro" id="IPR020846">
    <property type="entry name" value="MFS_dom"/>
</dbReference>
<reference evidence="8" key="2">
    <citation type="submission" date="2023-05" db="EMBL/GenBank/DDBJ databases">
        <authorList>
            <consortium name="Lawrence Berkeley National Laboratory"/>
            <person name="Steindorff A."/>
            <person name="Hensen N."/>
            <person name="Bonometti L."/>
            <person name="Westerberg I."/>
            <person name="Brannstrom I.O."/>
            <person name="Guillou S."/>
            <person name="Cros-Aarteil S."/>
            <person name="Calhoun S."/>
            <person name="Haridas S."/>
            <person name="Kuo A."/>
            <person name="Mondo S."/>
            <person name="Pangilinan J."/>
            <person name="Riley R."/>
            <person name="Labutti K."/>
            <person name="Andreopoulos B."/>
            <person name="Lipzen A."/>
            <person name="Chen C."/>
            <person name="Yanf M."/>
            <person name="Daum C."/>
            <person name="Ng V."/>
            <person name="Clum A."/>
            <person name="Ohm R."/>
            <person name="Martin F."/>
            <person name="Silar P."/>
            <person name="Natvig D."/>
            <person name="Lalanne C."/>
            <person name="Gautier V."/>
            <person name="Ament-Velasquez S.L."/>
            <person name="Kruys A."/>
            <person name="Hutchinson M.I."/>
            <person name="Powell A.J."/>
            <person name="Barry K."/>
            <person name="Miller A.N."/>
            <person name="Grigoriev I.V."/>
            <person name="Debuchy R."/>
            <person name="Gladieux P."/>
            <person name="Thoren M.H."/>
            <person name="Johannesson H."/>
        </authorList>
    </citation>
    <scope>NUCLEOTIDE SEQUENCE</scope>
    <source>
        <strain evidence="8">CBS 123565</strain>
    </source>
</reference>
<keyword evidence="9" id="KW-1185">Reference proteome</keyword>
<feature type="transmembrane region" description="Helical" evidence="6">
    <location>
        <begin position="122"/>
        <end position="141"/>
    </location>
</feature>
<keyword evidence="2" id="KW-0813">Transport</keyword>
<feature type="transmembrane region" description="Helical" evidence="6">
    <location>
        <begin position="225"/>
        <end position="245"/>
    </location>
</feature>
<dbReference type="SUPFAM" id="SSF103473">
    <property type="entry name" value="MFS general substrate transporter"/>
    <property type="match status" value="2"/>
</dbReference>
<feature type="transmembrane region" description="Helical" evidence="6">
    <location>
        <begin position="302"/>
        <end position="323"/>
    </location>
</feature>
<feature type="transmembrane region" description="Helical" evidence="6">
    <location>
        <begin position="95"/>
        <end position="115"/>
    </location>
</feature>
<dbReference type="GO" id="GO:0005886">
    <property type="term" value="C:plasma membrane"/>
    <property type="evidence" value="ECO:0007669"/>
    <property type="project" value="TreeGrafter"/>
</dbReference>
<evidence type="ECO:0000256" key="3">
    <source>
        <dbReference type="ARBA" id="ARBA00022692"/>
    </source>
</evidence>